<dbReference type="PANTHER" id="PTHR11088">
    <property type="entry name" value="TRNA DIMETHYLALLYLTRANSFERASE"/>
    <property type="match status" value="1"/>
</dbReference>
<dbReference type="InterPro" id="IPR039657">
    <property type="entry name" value="Dimethylallyltransferase"/>
</dbReference>
<dbReference type="InterPro" id="IPR027417">
    <property type="entry name" value="P-loop_NTPase"/>
</dbReference>
<feature type="region of interest" description="Interaction with substrate tRNA" evidence="10">
    <location>
        <begin position="39"/>
        <end position="42"/>
    </location>
</feature>
<reference evidence="15" key="1">
    <citation type="journal article" date="2019" name="Int. J. Syst. Evol. Microbiol.">
        <title>The Global Catalogue of Microorganisms (GCM) 10K type strain sequencing project: providing services to taxonomists for standard genome sequencing and annotation.</title>
        <authorList>
            <consortium name="The Broad Institute Genomics Platform"/>
            <consortium name="The Broad Institute Genome Sequencing Center for Infectious Disease"/>
            <person name="Wu L."/>
            <person name="Ma J."/>
        </authorList>
    </citation>
    <scope>NUCLEOTIDE SEQUENCE [LARGE SCALE GENOMIC DNA]</scope>
    <source>
        <strain evidence="15">CGMCC 1.15790</strain>
    </source>
</reference>
<comment type="subunit">
    <text evidence="10">Monomer.</text>
</comment>
<evidence type="ECO:0000256" key="6">
    <source>
        <dbReference type="ARBA" id="ARBA00022741"/>
    </source>
</evidence>
<comment type="cofactor">
    <cofactor evidence="1 10">
        <name>Mg(2+)</name>
        <dbReference type="ChEBI" id="CHEBI:18420"/>
    </cofactor>
</comment>
<comment type="catalytic activity">
    <reaction evidence="9 10 11">
        <text>adenosine(37) in tRNA + dimethylallyl diphosphate = N(6)-dimethylallyladenosine(37) in tRNA + diphosphate</text>
        <dbReference type="Rhea" id="RHEA:26482"/>
        <dbReference type="Rhea" id="RHEA-COMP:10162"/>
        <dbReference type="Rhea" id="RHEA-COMP:10375"/>
        <dbReference type="ChEBI" id="CHEBI:33019"/>
        <dbReference type="ChEBI" id="CHEBI:57623"/>
        <dbReference type="ChEBI" id="CHEBI:74411"/>
        <dbReference type="ChEBI" id="CHEBI:74415"/>
        <dbReference type="EC" id="2.5.1.75"/>
    </reaction>
</comment>
<dbReference type="RefSeq" id="WP_377901906.1">
    <property type="nucleotide sequence ID" value="NZ_JBHSPF010000018.1"/>
</dbReference>
<keyword evidence="8 10" id="KW-0460">Magnesium</keyword>
<dbReference type="Pfam" id="PF01715">
    <property type="entry name" value="IPPT"/>
    <property type="match status" value="1"/>
</dbReference>
<evidence type="ECO:0000256" key="7">
    <source>
        <dbReference type="ARBA" id="ARBA00022840"/>
    </source>
</evidence>
<feature type="binding site" evidence="10">
    <location>
        <begin position="14"/>
        <end position="21"/>
    </location>
    <ligand>
        <name>ATP</name>
        <dbReference type="ChEBI" id="CHEBI:30616"/>
    </ligand>
</feature>
<evidence type="ECO:0000256" key="10">
    <source>
        <dbReference type="HAMAP-Rule" id="MF_00185"/>
    </source>
</evidence>
<evidence type="ECO:0000256" key="13">
    <source>
        <dbReference type="RuleBase" id="RU003785"/>
    </source>
</evidence>
<evidence type="ECO:0000313" key="15">
    <source>
        <dbReference type="Proteomes" id="UP001596143"/>
    </source>
</evidence>
<evidence type="ECO:0000256" key="1">
    <source>
        <dbReference type="ARBA" id="ARBA00001946"/>
    </source>
</evidence>
<gene>
    <name evidence="10 14" type="primary">miaA</name>
    <name evidence="14" type="ORF">ACFPTR_04535</name>
</gene>
<keyword evidence="6 10" id="KW-0547">Nucleotide-binding</keyword>
<dbReference type="Proteomes" id="UP001596143">
    <property type="component" value="Unassembled WGS sequence"/>
</dbReference>
<evidence type="ECO:0000256" key="8">
    <source>
        <dbReference type="ARBA" id="ARBA00022842"/>
    </source>
</evidence>
<proteinExistence type="inferred from homology"/>
<keyword evidence="4 10" id="KW-0808">Transferase</keyword>
<comment type="similarity">
    <text evidence="3 10 13">Belongs to the IPP transferase family.</text>
</comment>
<feature type="site" description="Interaction with substrate tRNA" evidence="10">
    <location>
        <position position="105"/>
    </location>
</feature>
<comment type="function">
    <text evidence="2 10 12">Catalyzes the transfer of a dimethylallyl group onto the adenine at position 37 in tRNAs that read codons beginning with uridine, leading to the formation of N6-(dimethylallyl)adenosine (i(6)A).</text>
</comment>
<evidence type="ECO:0000256" key="3">
    <source>
        <dbReference type="ARBA" id="ARBA00005842"/>
    </source>
</evidence>
<dbReference type="GO" id="GO:0052381">
    <property type="term" value="F:tRNA dimethylallyltransferase activity"/>
    <property type="evidence" value="ECO:0007669"/>
    <property type="project" value="UniProtKB-EC"/>
</dbReference>
<keyword evidence="15" id="KW-1185">Reference proteome</keyword>
<protein>
    <recommendedName>
        <fullName evidence="10">tRNA dimethylallyltransferase</fullName>
        <ecNumber evidence="10">2.5.1.75</ecNumber>
    </recommendedName>
    <alternativeName>
        <fullName evidence="10">Dimethylallyl diphosphate:tRNA dimethylallyltransferase</fullName>
        <shortName evidence="10">DMAPP:tRNA dimethylallyltransferase</shortName>
        <shortName evidence="10">DMATase</shortName>
    </alternativeName>
    <alternativeName>
        <fullName evidence="10">Isopentenyl-diphosphate:tRNA isopentenyltransferase</fullName>
        <shortName evidence="10">IPP transferase</shortName>
        <shortName evidence="10">IPPT</shortName>
        <shortName evidence="10">IPTase</shortName>
    </alternativeName>
</protein>
<dbReference type="InterPro" id="IPR018022">
    <property type="entry name" value="IPT"/>
</dbReference>
<keyword evidence="7 10" id="KW-0067">ATP-binding</keyword>
<evidence type="ECO:0000256" key="12">
    <source>
        <dbReference type="RuleBase" id="RU003784"/>
    </source>
</evidence>
<dbReference type="Gene3D" id="3.40.50.300">
    <property type="entry name" value="P-loop containing nucleotide triphosphate hydrolases"/>
    <property type="match status" value="1"/>
</dbReference>
<feature type="binding site" evidence="10">
    <location>
        <begin position="16"/>
        <end position="21"/>
    </location>
    <ligand>
        <name>substrate</name>
    </ligand>
</feature>
<dbReference type="EC" id="2.5.1.75" evidence="10"/>
<organism evidence="14 15">
    <name type="scientific">Aliibacillus thermotolerans</name>
    <dbReference type="NCBI Taxonomy" id="1834418"/>
    <lineage>
        <taxon>Bacteria</taxon>
        <taxon>Bacillati</taxon>
        <taxon>Bacillota</taxon>
        <taxon>Bacilli</taxon>
        <taxon>Bacillales</taxon>
        <taxon>Bacillaceae</taxon>
        <taxon>Aliibacillus</taxon>
    </lineage>
</organism>
<accession>A0ABW0U3V1</accession>
<dbReference type="NCBIfam" id="TIGR00174">
    <property type="entry name" value="miaA"/>
    <property type="match status" value="1"/>
</dbReference>
<sequence length="315" mass="36281">MGGRNKPLIVVIVGPTAVGKSEIGITLAQQFDGEIISGDSMQIYRGLDIGTAKVSPKERRIVPHHLIDLLNPSESYSAAAFKEDAKRLILELTSRGKLPFIVGGTGFYIRGLTRDLDFHETPQNPTYRKQLEAEAKKYGPRYLHDQLKKYDPKTAAKIHPNNVKKMIRTLEIFKETNHHRDFEAQQEKESPYEVVMIGLTMVREKLYQRINERVDQMVAKGLIAEAKMLYDNYPATAQAAQAIGYKEFFPYFRGEISKEKAIDTVKRNSRRYAKRQLTWFRNKENVEWFDISQEKQKKIQEMIRRIEGKIASSSN</sequence>
<dbReference type="EMBL" id="JBHSPF010000018">
    <property type="protein sequence ID" value="MFC5628162.1"/>
    <property type="molecule type" value="Genomic_DNA"/>
</dbReference>
<comment type="caution">
    <text evidence="10">Lacks conserved residue(s) required for the propagation of feature annotation.</text>
</comment>
<evidence type="ECO:0000256" key="4">
    <source>
        <dbReference type="ARBA" id="ARBA00022679"/>
    </source>
</evidence>
<evidence type="ECO:0000256" key="2">
    <source>
        <dbReference type="ARBA" id="ARBA00003213"/>
    </source>
</evidence>
<dbReference type="HAMAP" id="MF_00185">
    <property type="entry name" value="IPP_trans"/>
    <property type="match status" value="1"/>
</dbReference>
<evidence type="ECO:0000256" key="5">
    <source>
        <dbReference type="ARBA" id="ARBA00022694"/>
    </source>
</evidence>
<comment type="caution">
    <text evidence="14">The sequence shown here is derived from an EMBL/GenBank/DDBJ whole genome shotgun (WGS) entry which is preliminary data.</text>
</comment>
<feature type="site" description="Interaction with substrate tRNA" evidence="10">
    <location>
        <position position="128"/>
    </location>
</feature>
<evidence type="ECO:0000313" key="14">
    <source>
        <dbReference type="EMBL" id="MFC5628162.1"/>
    </source>
</evidence>
<dbReference type="PANTHER" id="PTHR11088:SF60">
    <property type="entry name" value="TRNA DIMETHYLALLYLTRANSFERASE"/>
    <property type="match status" value="1"/>
</dbReference>
<evidence type="ECO:0000256" key="9">
    <source>
        <dbReference type="ARBA" id="ARBA00049563"/>
    </source>
</evidence>
<evidence type="ECO:0000256" key="11">
    <source>
        <dbReference type="RuleBase" id="RU003783"/>
    </source>
</evidence>
<dbReference type="Gene3D" id="1.10.20.140">
    <property type="match status" value="1"/>
</dbReference>
<dbReference type="SUPFAM" id="SSF52540">
    <property type="entry name" value="P-loop containing nucleoside triphosphate hydrolases"/>
    <property type="match status" value="1"/>
</dbReference>
<keyword evidence="5 10" id="KW-0819">tRNA processing</keyword>
<name>A0ABW0U3V1_9BACI</name>